<keyword evidence="5" id="KW-0812">Transmembrane</keyword>
<dbReference type="GO" id="GO:0009279">
    <property type="term" value="C:cell outer membrane"/>
    <property type="evidence" value="ECO:0007669"/>
    <property type="project" value="UniProtKB-SubCell"/>
</dbReference>
<dbReference type="InterPro" id="IPR012902">
    <property type="entry name" value="N_methyl_site"/>
</dbReference>
<proteinExistence type="predicted"/>
<comment type="subcellular location">
    <subcellularLocation>
        <location evidence="1">Cell outer membrane</location>
        <topology evidence="1">Single-pass membrane protein</topology>
    </subcellularLocation>
    <subcellularLocation>
        <location evidence="2">Periplasm</location>
    </subcellularLocation>
</comment>
<reference evidence="6" key="1">
    <citation type="journal article" date="2014" name="Int. J. Syst. Evol. Microbiol.">
        <title>Complete genome sequence of Corynebacterium casei LMG S-19264T (=DSM 44701T), isolated from a smear-ripened cheese.</title>
        <authorList>
            <consortium name="US DOE Joint Genome Institute (JGI-PGF)"/>
            <person name="Walter F."/>
            <person name="Albersmeier A."/>
            <person name="Kalinowski J."/>
            <person name="Ruckert C."/>
        </authorList>
    </citation>
    <scope>NUCLEOTIDE SEQUENCE</scope>
    <source>
        <strain evidence="6">JCM 14371</strain>
    </source>
</reference>
<evidence type="ECO:0000256" key="3">
    <source>
        <dbReference type="ARBA" id="ARBA00022764"/>
    </source>
</evidence>
<sequence length="148" mass="15445">MRKRTNHTQGFTIIEVLVAIVLLAIVVTAILIPLTGFFGVTRRSTQQVTATNLSQQTVEQIRGEWLNQGKYDQGCVTNALPSTVPTVSIQNEDVQGNAVGTAGALTVSASCGSGSLPAGPPLRKVTVTTVVSGQASNTSTLVVEVARP</sequence>
<evidence type="ECO:0000313" key="7">
    <source>
        <dbReference type="Proteomes" id="UP000635726"/>
    </source>
</evidence>
<dbReference type="Proteomes" id="UP000635726">
    <property type="component" value="Unassembled WGS sequence"/>
</dbReference>
<accession>A0A917PEE6</accession>
<comment type="caution">
    <text evidence="6">The sequence shown here is derived from an EMBL/GenBank/DDBJ whole genome shotgun (WGS) entry which is preliminary data.</text>
</comment>
<name>A0A917PEE6_9DEIO</name>
<dbReference type="Gene3D" id="3.30.700.10">
    <property type="entry name" value="Glycoprotein, Type 4 Pilin"/>
    <property type="match status" value="1"/>
</dbReference>
<protein>
    <recommendedName>
        <fullName evidence="8">Prepilin-type N-terminal cleavage/methylation domain-containing protein</fullName>
    </recommendedName>
</protein>
<evidence type="ECO:0008006" key="8">
    <source>
        <dbReference type="Google" id="ProtNLM"/>
    </source>
</evidence>
<keyword evidence="3" id="KW-0574">Periplasm</keyword>
<dbReference type="InterPro" id="IPR045584">
    <property type="entry name" value="Pilin-like"/>
</dbReference>
<dbReference type="SUPFAM" id="SSF54523">
    <property type="entry name" value="Pili subunits"/>
    <property type="match status" value="1"/>
</dbReference>
<dbReference type="Pfam" id="PF07963">
    <property type="entry name" value="N_methyl"/>
    <property type="match status" value="1"/>
</dbReference>
<evidence type="ECO:0000256" key="5">
    <source>
        <dbReference type="SAM" id="Phobius"/>
    </source>
</evidence>
<dbReference type="RefSeq" id="WP_188962233.1">
    <property type="nucleotide sequence ID" value="NZ_BMOE01000004.1"/>
</dbReference>
<dbReference type="AlphaFoldDB" id="A0A917PEE6"/>
<evidence type="ECO:0000256" key="2">
    <source>
        <dbReference type="ARBA" id="ARBA00004418"/>
    </source>
</evidence>
<dbReference type="EMBL" id="BMOE01000004">
    <property type="protein sequence ID" value="GGJ73167.1"/>
    <property type="molecule type" value="Genomic_DNA"/>
</dbReference>
<evidence type="ECO:0000256" key="1">
    <source>
        <dbReference type="ARBA" id="ARBA00004203"/>
    </source>
</evidence>
<evidence type="ECO:0000313" key="6">
    <source>
        <dbReference type="EMBL" id="GGJ73167.1"/>
    </source>
</evidence>
<evidence type="ECO:0000256" key="4">
    <source>
        <dbReference type="ARBA" id="ARBA00023237"/>
    </source>
</evidence>
<organism evidence="6 7">
    <name type="scientific">Deinococcus aquiradiocola</name>
    <dbReference type="NCBI Taxonomy" id="393059"/>
    <lineage>
        <taxon>Bacteria</taxon>
        <taxon>Thermotogati</taxon>
        <taxon>Deinococcota</taxon>
        <taxon>Deinococci</taxon>
        <taxon>Deinococcales</taxon>
        <taxon>Deinococcaceae</taxon>
        <taxon>Deinococcus</taxon>
    </lineage>
</organism>
<keyword evidence="5" id="KW-1133">Transmembrane helix</keyword>
<feature type="transmembrane region" description="Helical" evidence="5">
    <location>
        <begin position="12"/>
        <end position="38"/>
    </location>
</feature>
<gene>
    <name evidence="6" type="ORF">GCM10008939_16880</name>
</gene>
<dbReference type="GO" id="GO:0042597">
    <property type="term" value="C:periplasmic space"/>
    <property type="evidence" value="ECO:0007669"/>
    <property type="project" value="UniProtKB-SubCell"/>
</dbReference>
<keyword evidence="4" id="KW-0998">Cell outer membrane</keyword>
<keyword evidence="7" id="KW-1185">Reference proteome</keyword>
<reference evidence="6" key="2">
    <citation type="submission" date="2020-09" db="EMBL/GenBank/DDBJ databases">
        <authorList>
            <person name="Sun Q."/>
            <person name="Ohkuma M."/>
        </authorList>
    </citation>
    <scope>NUCLEOTIDE SEQUENCE</scope>
    <source>
        <strain evidence="6">JCM 14371</strain>
    </source>
</reference>
<dbReference type="NCBIfam" id="TIGR02532">
    <property type="entry name" value="IV_pilin_GFxxxE"/>
    <property type="match status" value="1"/>
</dbReference>
<keyword evidence="5" id="KW-0472">Membrane</keyword>